<evidence type="ECO:0000313" key="6">
    <source>
        <dbReference type="Proteomes" id="UP000283090"/>
    </source>
</evidence>
<organism evidence="5 6">
    <name type="scientific">Arthrobotrys flagrans</name>
    <name type="common">Nematode-trapping fungus</name>
    <name type="synonym">Trichothecium flagrans</name>
    <dbReference type="NCBI Taxonomy" id="97331"/>
    <lineage>
        <taxon>Eukaryota</taxon>
        <taxon>Fungi</taxon>
        <taxon>Dikarya</taxon>
        <taxon>Ascomycota</taxon>
        <taxon>Pezizomycotina</taxon>
        <taxon>Orbiliomycetes</taxon>
        <taxon>Orbiliales</taxon>
        <taxon>Orbiliaceae</taxon>
        <taxon>Arthrobotrys</taxon>
    </lineage>
</organism>
<dbReference type="InterPro" id="IPR016040">
    <property type="entry name" value="NAD(P)-bd_dom"/>
</dbReference>
<evidence type="ECO:0000256" key="2">
    <source>
        <dbReference type="ARBA" id="ARBA00022857"/>
    </source>
</evidence>
<dbReference type="Proteomes" id="UP000283090">
    <property type="component" value="Unassembled WGS sequence"/>
</dbReference>
<evidence type="ECO:0000256" key="3">
    <source>
        <dbReference type="ARBA" id="ARBA00023002"/>
    </source>
</evidence>
<dbReference type="GO" id="GO:0016491">
    <property type="term" value="F:oxidoreductase activity"/>
    <property type="evidence" value="ECO:0007669"/>
    <property type="project" value="UniProtKB-KW"/>
</dbReference>
<evidence type="ECO:0000313" key="5">
    <source>
        <dbReference type="EMBL" id="RVD84145.1"/>
    </source>
</evidence>
<dbReference type="RefSeq" id="XP_067489689.1">
    <property type="nucleotide sequence ID" value="XM_067635240.1"/>
</dbReference>
<dbReference type="InterPro" id="IPR051609">
    <property type="entry name" value="NmrA/Isoflavone_reductase-like"/>
</dbReference>
<keyword evidence="6" id="KW-1185">Reference proteome</keyword>
<dbReference type="VEuPathDB" id="FungiDB:DFL_005910"/>
<evidence type="ECO:0000256" key="1">
    <source>
        <dbReference type="ARBA" id="ARBA00005725"/>
    </source>
</evidence>
<dbReference type="AlphaFoldDB" id="A0A436ZZG0"/>
<accession>A0A436ZZG0</accession>
<feature type="domain" description="NAD(P)-binding" evidence="4">
    <location>
        <begin position="9"/>
        <end position="137"/>
    </location>
</feature>
<reference evidence="5 6" key="1">
    <citation type="submission" date="2019-01" db="EMBL/GenBank/DDBJ databases">
        <title>Intercellular communication is required for trap formation in the nematode-trapping fungus Duddingtonia flagrans.</title>
        <authorList>
            <person name="Youssar L."/>
            <person name="Wernet V."/>
            <person name="Hensel N."/>
            <person name="Hildebrandt H.-G."/>
            <person name="Fischer R."/>
        </authorList>
    </citation>
    <scope>NUCLEOTIDE SEQUENCE [LARGE SCALE GENOMIC DNA]</scope>
    <source>
        <strain evidence="5 6">CBS H-5679</strain>
    </source>
</reference>
<comment type="caution">
    <text evidence="5">The sequence shown here is derived from an EMBL/GenBank/DDBJ whole genome shotgun (WGS) entry which is preliminary data.</text>
</comment>
<gene>
    <name evidence="5" type="ORF">DFL_005910</name>
</gene>
<keyword evidence="2" id="KW-0521">NADP</keyword>
<proteinExistence type="inferred from homology"/>
<name>A0A436ZZG0_ARTFL</name>
<sequence>MTITVGIAGITGKLARVLISSLLKYPEVAIRGYCRDPSKLSSALSSNPKISLIKGDGFDTAAINTFVSGCDVVVCCYLGDGKLMVDGQKLLIDRCADNGVPRYVASDWSIDYTKLEFGQLFPKDPMKHVKAYLDAQDKVKGVHILVGGFIETFFNPLFGTWDPATTTFRFWGTGEEVWEGTTYVNAAEFTAAVCVDKDAYGILKLVGGSTTIRGLAESFEKVYGVKPKLEILGLQKELYEKMHDLRKTQPENFYSYLFLFFQYYIINGQTVIGPEYDNEKYPQVTPVTWEDFLRSVPQEQLASSNFSVGQGV</sequence>
<comment type="similarity">
    <text evidence="1">Belongs to the NmrA-type oxidoreductase family. Isoflavone reductase subfamily.</text>
</comment>
<dbReference type="OrthoDB" id="419598at2759"/>
<dbReference type="EMBL" id="SAEB01000007">
    <property type="protein sequence ID" value="RVD84145.1"/>
    <property type="molecule type" value="Genomic_DNA"/>
</dbReference>
<dbReference type="PANTHER" id="PTHR47706">
    <property type="entry name" value="NMRA-LIKE FAMILY PROTEIN"/>
    <property type="match status" value="1"/>
</dbReference>
<dbReference type="Gene3D" id="3.40.50.720">
    <property type="entry name" value="NAD(P)-binding Rossmann-like Domain"/>
    <property type="match status" value="1"/>
</dbReference>
<evidence type="ECO:0000259" key="4">
    <source>
        <dbReference type="Pfam" id="PF13460"/>
    </source>
</evidence>
<dbReference type="PANTHER" id="PTHR47706:SF9">
    <property type="entry name" value="NMRA-LIKE DOMAIN-CONTAINING PROTEIN-RELATED"/>
    <property type="match status" value="1"/>
</dbReference>
<protein>
    <recommendedName>
        <fullName evidence="4">NAD(P)-binding domain-containing protein</fullName>
    </recommendedName>
</protein>
<dbReference type="GeneID" id="93588221"/>
<dbReference type="InterPro" id="IPR036291">
    <property type="entry name" value="NAD(P)-bd_dom_sf"/>
</dbReference>
<dbReference type="Pfam" id="PF13460">
    <property type="entry name" value="NAD_binding_10"/>
    <property type="match status" value="1"/>
</dbReference>
<keyword evidence="3" id="KW-0560">Oxidoreductase</keyword>
<dbReference type="SUPFAM" id="SSF51735">
    <property type="entry name" value="NAD(P)-binding Rossmann-fold domains"/>
    <property type="match status" value="1"/>
</dbReference>
<dbReference type="STRING" id="97331.A0A436ZZG0"/>